<dbReference type="AlphaFoldDB" id="A0A422P685"/>
<reference evidence="3 4" key="1">
    <citation type="journal article" date="2018" name="BMC Genomics">
        <title>Genomic comparison of Trypanosoma conorhini and Trypanosoma rangeli to Trypanosoma cruzi strains of high and low virulence.</title>
        <authorList>
            <person name="Bradwell K.R."/>
            <person name="Koparde V.N."/>
            <person name="Matveyev A.V."/>
            <person name="Serrano M.G."/>
            <person name="Alves J.M."/>
            <person name="Parikh H."/>
            <person name="Huang B."/>
            <person name="Lee V."/>
            <person name="Espinosa-Alvarez O."/>
            <person name="Ortiz P.A."/>
            <person name="Costa-Martins A.G."/>
            <person name="Teixeira M.M."/>
            <person name="Buck G.A."/>
        </authorList>
    </citation>
    <scope>NUCLEOTIDE SEQUENCE [LARGE SCALE GENOMIC DNA]</scope>
    <source>
        <strain evidence="3 4">025E</strain>
    </source>
</reference>
<dbReference type="Proteomes" id="UP000284403">
    <property type="component" value="Unassembled WGS sequence"/>
</dbReference>
<dbReference type="OrthoDB" id="242958at2759"/>
<keyword evidence="4" id="KW-1185">Reference proteome</keyword>
<dbReference type="RefSeq" id="XP_029226735.1">
    <property type="nucleotide sequence ID" value="XM_029373165.1"/>
</dbReference>
<feature type="region of interest" description="Disordered" evidence="1">
    <location>
        <begin position="635"/>
        <end position="737"/>
    </location>
</feature>
<accession>A0A422P685</accession>
<sequence length="1059" mass="113373">MRLLYGSPLPPGLEAPTRGELRIRIEKLLLKDELVSTGVSSDVPSQGSRLYPIPIDHCAVSPLFWGEQHPTCRCVPATPGKLRGAVSLVYPLKTYEPQFREYLSHMSNSEHRGVHFSVFVPNSYSGRHRSVPVGKSIVALNTLKPSSPVSGWFPIMSDGALVASTIEDGEKNLNASSVEVGRLKMTFTLNFFARAPVPPARQPSHGTQKVSHDQSAGDEKIESAEVVQDGGRSEQELRSVQSLPLVSPEAGVAAAAAASHRQLPRQQQEMQHRLLQSGGCITKSELGKSSMSHEDAEPAAGAAARQLPPSFPPAATSVEINQNKVIDELLQQGISLREKMARVLSHSTGFDDLTPSPNFLSSQPVLSMLGGPPGHSPSLADVAQLDVGAVCNLNDSSQGSFSSASVETVVSEEDELGNDVGPVTPGAAAAAAAAGGERSGALCSVSTGRRAFRLPFQSPGVFQNGDTYVEVDLSRIAFSSGRATLGMEEMRVGIRLSKDVKTDEPVESYSSYVHRVPLVRGAEHHIVIGFSVRSFSEDSSRMVISFYRVRSAPVPNPPGEVLLPVPASAQRVLVEETLLGMCIVGLHNQFRNIVLHDPITGEDPAQAQLRVSIRSSSLPLSQDNLQDGLPAKEREANKSDLGIEGAENGVLLPNTKKCNGPIEKQQGNPAATSPTRHSHGRQCNVVGRGSSPSSASSSSPSSPPSSSSTGELPPRVKGSAAADKPTATGTSGCGGAVPESRYVHEQCSSKFPTVPTQSTVTAKAAASHRVHDASTLKTGSSMAANSVDSHGDEKTAHGANATTLTTASVDRALTKAIQERFRMHVSIRAGKELPMVAISEEGPTLRSLVAAVDQLENGVRSAVTADGRLVLLDSKHRVFKAPTTFFVVEDVLNGADSRAAAKGIVPDWFVEAAVRGKYDRTLIVPESQSPQYDYESILSLPKEAVFLRHEGENRNATLQESSTLFPLNDNTSSAPSSSFCLRELRLTLWHAVDDTSTPSASEWKDDEERFWAHTAILGECRVELRSLRFLKLLDGWYRINAIGRADEVVGYVRVSVRLL</sequence>
<evidence type="ECO:0000256" key="1">
    <source>
        <dbReference type="SAM" id="MobiDB-lite"/>
    </source>
</evidence>
<comment type="caution">
    <text evidence="3">The sequence shown here is derived from an EMBL/GenBank/DDBJ whole genome shotgun (WGS) entry which is preliminary data.</text>
</comment>
<organism evidence="3 4">
    <name type="scientific">Trypanosoma conorhini</name>
    <dbReference type="NCBI Taxonomy" id="83891"/>
    <lineage>
        <taxon>Eukaryota</taxon>
        <taxon>Discoba</taxon>
        <taxon>Euglenozoa</taxon>
        <taxon>Kinetoplastea</taxon>
        <taxon>Metakinetoplastina</taxon>
        <taxon>Trypanosomatida</taxon>
        <taxon>Trypanosomatidae</taxon>
        <taxon>Trypanosoma</taxon>
    </lineage>
</organism>
<feature type="region of interest" description="Disordered" evidence="1">
    <location>
        <begin position="774"/>
        <end position="802"/>
    </location>
</feature>
<feature type="region of interest" description="Disordered" evidence="1">
    <location>
        <begin position="286"/>
        <end position="314"/>
    </location>
</feature>
<feature type="compositionally biased region" description="Basic and acidic residues" evidence="1">
    <location>
        <begin position="210"/>
        <end position="223"/>
    </location>
</feature>
<feature type="domain" description="C2CD3 N-terminal C2" evidence="2">
    <location>
        <begin position="9"/>
        <end position="159"/>
    </location>
</feature>
<evidence type="ECO:0000313" key="4">
    <source>
        <dbReference type="Proteomes" id="UP000284403"/>
    </source>
</evidence>
<dbReference type="InterPro" id="IPR057537">
    <property type="entry name" value="C2_C2CD3_N"/>
</dbReference>
<proteinExistence type="predicted"/>
<feature type="region of interest" description="Disordered" evidence="1">
    <location>
        <begin position="198"/>
        <end position="239"/>
    </location>
</feature>
<feature type="compositionally biased region" description="Polar residues" evidence="1">
    <location>
        <begin position="665"/>
        <end position="675"/>
    </location>
</feature>
<dbReference type="Pfam" id="PF25339">
    <property type="entry name" value="C2_C2CD3_N"/>
    <property type="match status" value="1"/>
</dbReference>
<evidence type="ECO:0000313" key="3">
    <source>
        <dbReference type="EMBL" id="RNF13220.1"/>
    </source>
</evidence>
<name>A0A422P685_9TRYP</name>
<dbReference type="EMBL" id="MKKU01000417">
    <property type="protein sequence ID" value="RNF13220.1"/>
    <property type="molecule type" value="Genomic_DNA"/>
</dbReference>
<gene>
    <name evidence="3" type="ORF">Tco025E_06285</name>
</gene>
<evidence type="ECO:0000259" key="2">
    <source>
        <dbReference type="Pfam" id="PF25339"/>
    </source>
</evidence>
<protein>
    <recommendedName>
        <fullName evidence="2">C2CD3 N-terminal C2 domain-containing protein</fullName>
    </recommendedName>
</protein>
<feature type="compositionally biased region" description="Polar residues" evidence="1">
    <location>
        <begin position="775"/>
        <end position="788"/>
    </location>
</feature>
<dbReference type="GeneID" id="40319896"/>
<feature type="compositionally biased region" description="Low complexity" evidence="1">
    <location>
        <begin position="690"/>
        <end position="708"/>
    </location>
</feature>